<accession>A0A9Q1K307</accession>
<evidence type="ECO:0000313" key="3">
    <source>
        <dbReference type="Proteomes" id="UP001153076"/>
    </source>
</evidence>
<evidence type="ECO:0000313" key="2">
    <source>
        <dbReference type="EMBL" id="KAJ8435498.1"/>
    </source>
</evidence>
<dbReference type="Proteomes" id="UP001153076">
    <property type="component" value="Unassembled WGS sequence"/>
</dbReference>
<name>A0A9Q1K307_9CARY</name>
<keyword evidence="3" id="KW-1185">Reference proteome</keyword>
<protein>
    <submittedName>
        <fullName evidence="2">Uncharacterized protein</fullName>
    </submittedName>
</protein>
<reference evidence="2" key="1">
    <citation type="submission" date="2022-04" db="EMBL/GenBank/DDBJ databases">
        <title>Carnegiea gigantea Genome sequencing and assembly v2.</title>
        <authorList>
            <person name="Copetti D."/>
            <person name="Sanderson M.J."/>
            <person name="Burquez A."/>
            <person name="Wojciechowski M.F."/>
        </authorList>
    </citation>
    <scope>NUCLEOTIDE SEQUENCE</scope>
    <source>
        <strain evidence="2">SGP5-SGP5p</strain>
        <tissue evidence="2">Aerial part</tissue>
    </source>
</reference>
<feature type="region of interest" description="Disordered" evidence="1">
    <location>
        <begin position="160"/>
        <end position="216"/>
    </location>
</feature>
<feature type="compositionally biased region" description="Polar residues" evidence="1">
    <location>
        <begin position="257"/>
        <end position="271"/>
    </location>
</feature>
<feature type="region of interest" description="Disordered" evidence="1">
    <location>
        <begin position="252"/>
        <end position="280"/>
    </location>
</feature>
<organism evidence="2 3">
    <name type="scientific">Carnegiea gigantea</name>
    <dbReference type="NCBI Taxonomy" id="171969"/>
    <lineage>
        <taxon>Eukaryota</taxon>
        <taxon>Viridiplantae</taxon>
        <taxon>Streptophyta</taxon>
        <taxon>Embryophyta</taxon>
        <taxon>Tracheophyta</taxon>
        <taxon>Spermatophyta</taxon>
        <taxon>Magnoliopsida</taxon>
        <taxon>eudicotyledons</taxon>
        <taxon>Gunneridae</taxon>
        <taxon>Pentapetalae</taxon>
        <taxon>Caryophyllales</taxon>
        <taxon>Cactineae</taxon>
        <taxon>Cactaceae</taxon>
        <taxon>Cactoideae</taxon>
        <taxon>Echinocereeae</taxon>
        <taxon>Carnegiea</taxon>
    </lineage>
</organism>
<proteinExistence type="predicted"/>
<evidence type="ECO:0000256" key="1">
    <source>
        <dbReference type="SAM" id="MobiDB-lite"/>
    </source>
</evidence>
<sequence>MANGAAMGCGSSIGGSSLTSFQSNQIFVEWPFFEAFSRFSNGMTLPLMNTAFWHIFESLLNAIGLELHPGRRTLVKFEFMIFPARASPVTSLQLGEFFTIRLQLGLKELTTIKQRQREVGLPRKIKRKMPIFDLVEEVDTAGRKRRVILDAVGTSRKKGLLPTEERDKAAPSAVNIEEEEERGVDLKTLHVGRESTAESSRVGDATEDDGADPTCYTGTASAGLKVVAELRRRVQEERSALAAAKTESILPKDAGTSEANRVSSVINSAKAASTVGRGDR</sequence>
<feature type="compositionally biased region" description="Basic and acidic residues" evidence="1">
    <location>
        <begin position="183"/>
        <end position="196"/>
    </location>
</feature>
<gene>
    <name evidence="2" type="ORF">Cgig2_010045</name>
</gene>
<dbReference type="EMBL" id="JAKOGI010000409">
    <property type="protein sequence ID" value="KAJ8435498.1"/>
    <property type="molecule type" value="Genomic_DNA"/>
</dbReference>
<dbReference type="AlphaFoldDB" id="A0A9Q1K307"/>
<comment type="caution">
    <text evidence="2">The sequence shown here is derived from an EMBL/GenBank/DDBJ whole genome shotgun (WGS) entry which is preliminary data.</text>
</comment>